<protein>
    <submittedName>
        <fullName evidence="2">HlyD family efflux transporter periplasmic adaptor subunit</fullName>
    </submittedName>
</protein>
<keyword evidence="1" id="KW-0812">Transmembrane</keyword>
<keyword evidence="1" id="KW-1133">Transmembrane helix</keyword>
<dbReference type="InterPro" id="IPR011053">
    <property type="entry name" value="Single_hybrid_motif"/>
</dbReference>
<dbReference type="SUPFAM" id="SSF51230">
    <property type="entry name" value="Single hybrid motif"/>
    <property type="match status" value="1"/>
</dbReference>
<evidence type="ECO:0000313" key="2">
    <source>
        <dbReference type="EMBL" id="MEW2367174.1"/>
    </source>
</evidence>
<comment type="caution">
    <text evidence="2">The sequence shown here is derived from an EMBL/GenBank/DDBJ whole genome shotgun (WGS) entry which is preliminary data.</text>
</comment>
<evidence type="ECO:0000256" key="1">
    <source>
        <dbReference type="SAM" id="Phobius"/>
    </source>
</evidence>
<dbReference type="InterPro" id="IPR050739">
    <property type="entry name" value="MFP"/>
</dbReference>
<name>A0ABV3M7I7_9ACTN</name>
<organism evidence="2 3">
    <name type="scientific">Streptomyces huasconensis</name>
    <dbReference type="NCBI Taxonomy" id="1854574"/>
    <lineage>
        <taxon>Bacteria</taxon>
        <taxon>Bacillati</taxon>
        <taxon>Actinomycetota</taxon>
        <taxon>Actinomycetes</taxon>
        <taxon>Kitasatosporales</taxon>
        <taxon>Streptomycetaceae</taxon>
        <taxon>Streptomyces</taxon>
    </lineage>
</organism>
<reference evidence="2 3" key="1">
    <citation type="submission" date="2024-06" db="EMBL/GenBank/DDBJ databases">
        <title>The Natural Products Discovery Center: Release of the First 8490 Sequenced Strains for Exploring Actinobacteria Biosynthetic Diversity.</title>
        <authorList>
            <person name="Kalkreuter E."/>
            <person name="Kautsar S.A."/>
            <person name="Yang D."/>
            <person name="Bader C.D."/>
            <person name="Teijaro C.N."/>
            <person name="Fluegel L."/>
            <person name="Davis C.M."/>
            <person name="Simpson J.R."/>
            <person name="Lauterbach L."/>
            <person name="Steele A.D."/>
            <person name="Gui C."/>
            <person name="Meng S."/>
            <person name="Li G."/>
            <person name="Viehrig K."/>
            <person name="Ye F."/>
            <person name="Su P."/>
            <person name="Kiefer A.F."/>
            <person name="Nichols A."/>
            <person name="Cepeda A.J."/>
            <person name="Yan W."/>
            <person name="Fan B."/>
            <person name="Jiang Y."/>
            <person name="Adhikari A."/>
            <person name="Zheng C.-J."/>
            <person name="Schuster L."/>
            <person name="Cowan T.M."/>
            <person name="Smanski M.J."/>
            <person name="Chevrette M.G."/>
            <person name="De Carvalho L.P.S."/>
            <person name="Shen B."/>
        </authorList>
    </citation>
    <scope>NUCLEOTIDE SEQUENCE [LARGE SCALE GENOMIC DNA]</scope>
    <source>
        <strain evidence="2 3">NPDC047833</strain>
    </source>
</reference>
<feature type="transmembrane region" description="Helical" evidence="1">
    <location>
        <begin position="29"/>
        <end position="47"/>
    </location>
</feature>
<sequence>MQFRQQALSKLQSPEELDLPVRYARPQGLLVLAVTLVVMAAASLWAVTGSVASTLRAPGILTHGQGSYVLQSPVTGQVTGVYAKEGERLAAGAPVLKVRTQRGDKAVRAIAAGRVTTLLARIGTVVTTGADVAALERVAGADDPLLAMLYVPADSAATVPVGAAVDLTVQSVPTQRYGTLRGHVKAVGRAAQTRQKITGFLGDRELAGQFTQDGPPVAVLVRLDTSPGTTSGYAWSTAGGPPFTPDSMTLATGAVHLAEQRPIDWLLP</sequence>
<dbReference type="PANTHER" id="PTHR30386">
    <property type="entry name" value="MEMBRANE FUSION SUBUNIT OF EMRAB-TOLC MULTIDRUG EFFLUX PUMP"/>
    <property type="match status" value="1"/>
</dbReference>
<dbReference type="Proteomes" id="UP001553843">
    <property type="component" value="Unassembled WGS sequence"/>
</dbReference>
<gene>
    <name evidence="2" type="ORF">AB0887_35190</name>
</gene>
<accession>A0ABV3M7I7</accession>
<keyword evidence="1" id="KW-0472">Membrane</keyword>
<evidence type="ECO:0000313" key="3">
    <source>
        <dbReference type="Proteomes" id="UP001553843"/>
    </source>
</evidence>
<dbReference type="EMBL" id="JBEYRS010000022">
    <property type="protein sequence ID" value="MEW2367174.1"/>
    <property type="molecule type" value="Genomic_DNA"/>
</dbReference>
<keyword evidence="3" id="KW-1185">Reference proteome</keyword>
<dbReference type="Gene3D" id="2.40.50.100">
    <property type="match status" value="1"/>
</dbReference>
<dbReference type="PANTHER" id="PTHR30386:SF28">
    <property type="entry name" value="EXPORTED PROTEIN"/>
    <property type="match status" value="1"/>
</dbReference>
<dbReference type="RefSeq" id="WP_359773110.1">
    <property type="nucleotide sequence ID" value="NZ_JBEYRR010000001.1"/>
</dbReference>
<proteinExistence type="predicted"/>